<sequence>MVKAVDFLRRWSSPIIPFAIFMISLILLILSITAFLIQTELDHASHTFAVQYPGSSLAEWYFLSFNPEFIDFGPSTAIFAVASSSLIAGCCGIVWYMVERWEVKRISVKKLCITTCITSTVNTIFSVGFMIYIDIIESKAQLPKFKIDWDKSKFTREFYLCAALPQVFPNVNSLYGFPACDVAKAARYEFHVIVCIAVMLLGLSLIQAYKKLMEWRVDNQRGNVEMLINGMAHKKGYSTERVSAGGPPSGRSAIPATPPPEVSTIEKPPLAVLRAQGSSLYEYYHRQ</sequence>
<dbReference type="OrthoDB" id="3799217at2759"/>
<reference evidence="3" key="1">
    <citation type="journal article" date="2020" name="Stud. Mycol.">
        <title>101 Dothideomycetes genomes: a test case for predicting lifestyles and emergence of pathogens.</title>
        <authorList>
            <person name="Haridas S."/>
            <person name="Albert R."/>
            <person name="Binder M."/>
            <person name="Bloem J."/>
            <person name="Labutti K."/>
            <person name="Salamov A."/>
            <person name="Andreopoulos B."/>
            <person name="Baker S."/>
            <person name="Barry K."/>
            <person name="Bills G."/>
            <person name="Bluhm B."/>
            <person name="Cannon C."/>
            <person name="Castanera R."/>
            <person name="Culley D."/>
            <person name="Daum C."/>
            <person name="Ezra D."/>
            <person name="Gonzalez J."/>
            <person name="Henrissat B."/>
            <person name="Kuo A."/>
            <person name="Liang C."/>
            <person name="Lipzen A."/>
            <person name="Lutzoni F."/>
            <person name="Magnuson J."/>
            <person name="Mondo S."/>
            <person name="Nolan M."/>
            <person name="Ohm R."/>
            <person name="Pangilinan J."/>
            <person name="Park H.-J."/>
            <person name="Ramirez L."/>
            <person name="Alfaro M."/>
            <person name="Sun H."/>
            <person name="Tritt A."/>
            <person name="Yoshinaga Y."/>
            <person name="Zwiers L.-H."/>
            <person name="Turgeon B."/>
            <person name="Goodwin S."/>
            <person name="Spatafora J."/>
            <person name="Crous P."/>
            <person name="Grigoriev I."/>
        </authorList>
    </citation>
    <scope>NUCLEOTIDE SEQUENCE</scope>
    <source>
        <strain evidence="3">CBS 473.64</strain>
    </source>
</reference>
<evidence type="ECO:0000313" key="3">
    <source>
        <dbReference type="EMBL" id="KAF2634259.1"/>
    </source>
</evidence>
<feature type="transmembrane region" description="Helical" evidence="2">
    <location>
        <begin position="77"/>
        <end position="98"/>
    </location>
</feature>
<feature type="transmembrane region" description="Helical" evidence="2">
    <location>
        <begin position="110"/>
        <end position="133"/>
    </location>
</feature>
<keyword evidence="2" id="KW-1133">Transmembrane helix</keyword>
<keyword evidence="2" id="KW-0812">Transmembrane</keyword>
<accession>A0A6A6RFQ4</accession>
<organism evidence="3 4">
    <name type="scientific">Massarina eburnea CBS 473.64</name>
    <dbReference type="NCBI Taxonomy" id="1395130"/>
    <lineage>
        <taxon>Eukaryota</taxon>
        <taxon>Fungi</taxon>
        <taxon>Dikarya</taxon>
        <taxon>Ascomycota</taxon>
        <taxon>Pezizomycotina</taxon>
        <taxon>Dothideomycetes</taxon>
        <taxon>Pleosporomycetidae</taxon>
        <taxon>Pleosporales</taxon>
        <taxon>Massarineae</taxon>
        <taxon>Massarinaceae</taxon>
        <taxon>Massarina</taxon>
    </lineage>
</organism>
<protein>
    <submittedName>
        <fullName evidence="3">Uncharacterized protein</fullName>
    </submittedName>
</protein>
<keyword evidence="4" id="KW-1185">Reference proteome</keyword>
<name>A0A6A6RFQ4_9PLEO</name>
<keyword evidence="2" id="KW-0472">Membrane</keyword>
<gene>
    <name evidence="3" type="ORF">P280DRAFT_524270</name>
</gene>
<feature type="region of interest" description="Disordered" evidence="1">
    <location>
        <begin position="239"/>
        <end position="264"/>
    </location>
</feature>
<dbReference type="Proteomes" id="UP000799753">
    <property type="component" value="Unassembled WGS sequence"/>
</dbReference>
<evidence type="ECO:0000313" key="4">
    <source>
        <dbReference type="Proteomes" id="UP000799753"/>
    </source>
</evidence>
<proteinExistence type="predicted"/>
<feature type="transmembrane region" description="Helical" evidence="2">
    <location>
        <begin position="15"/>
        <end position="37"/>
    </location>
</feature>
<evidence type="ECO:0000256" key="1">
    <source>
        <dbReference type="SAM" id="MobiDB-lite"/>
    </source>
</evidence>
<evidence type="ECO:0000256" key="2">
    <source>
        <dbReference type="SAM" id="Phobius"/>
    </source>
</evidence>
<dbReference type="AlphaFoldDB" id="A0A6A6RFQ4"/>
<dbReference type="EMBL" id="MU006846">
    <property type="protein sequence ID" value="KAF2634259.1"/>
    <property type="molecule type" value="Genomic_DNA"/>
</dbReference>
<feature type="transmembrane region" description="Helical" evidence="2">
    <location>
        <begin position="190"/>
        <end position="209"/>
    </location>
</feature>